<dbReference type="EMBL" id="CALNXJ010000062">
    <property type="protein sequence ID" value="CAH3156958.1"/>
    <property type="molecule type" value="Genomic_DNA"/>
</dbReference>
<dbReference type="Pfam" id="PF25561">
    <property type="entry name" value="QRICH1"/>
    <property type="match status" value="1"/>
</dbReference>
<dbReference type="AlphaFoldDB" id="A0AAU9XRX1"/>
<evidence type="ECO:0000256" key="1">
    <source>
        <dbReference type="SAM" id="MobiDB-lite"/>
    </source>
</evidence>
<keyword evidence="4" id="KW-1185">Reference proteome</keyword>
<sequence>MEDSSEDESAIFITQSQRSENAAAVEEEQRFRKPITSVECEKFEESWVSDSSRRKWAWVLKVFDQWMVERNKAVNEMSYSGEPLINENLDEMSEEQLDFVLARFIAEVRKEDGQEYPGKTLYEMISSIQTFLRVKCKRNNLTSVERCPVELYKNTYLTCRKKSVTTHSICGLCQSQKGTYGIIIKLWGGKR</sequence>
<dbReference type="InterPro" id="IPR057926">
    <property type="entry name" value="QRICH1_dom"/>
</dbReference>
<accession>A0AAU9XRX1</accession>
<feature type="region of interest" description="Disordered" evidence="1">
    <location>
        <begin position="1"/>
        <end position="26"/>
    </location>
</feature>
<dbReference type="Proteomes" id="UP001159428">
    <property type="component" value="Unassembled WGS sequence"/>
</dbReference>
<evidence type="ECO:0000313" key="4">
    <source>
        <dbReference type="Proteomes" id="UP001159428"/>
    </source>
</evidence>
<comment type="caution">
    <text evidence="3">The sequence shown here is derived from an EMBL/GenBank/DDBJ whole genome shotgun (WGS) entry which is preliminary data.</text>
</comment>
<gene>
    <name evidence="3" type="ORF">PMEA_00029760</name>
</gene>
<reference evidence="3 4" key="1">
    <citation type="submission" date="2022-05" db="EMBL/GenBank/DDBJ databases">
        <authorList>
            <consortium name="Genoscope - CEA"/>
            <person name="William W."/>
        </authorList>
    </citation>
    <scope>NUCLEOTIDE SEQUENCE [LARGE SCALE GENOMIC DNA]</scope>
</reference>
<name>A0AAU9XRX1_9CNID</name>
<proteinExistence type="predicted"/>
<protein>
    <recommendedName>
        <fullName evidence="2">QRICH1-like domain-containing protein</fullName>
    </recommendedName>
</protein>
<feature type="domain" description="QRICH1-like" evidence="2">
    <location>
        <begin position="55"/>
        <end position="141"/>
    </location>
</feature>
<evidence type="ECO:0000259" key="2">
    <source>
        <dbReference type="Pfam" id="PF25561"/>
    </source>
</evidence>
<organism evidence="3 4">
    <name type="scientific">Pocillopora meandrina</name>
    <dbReference type="NCBI Taxonomy" id="46732"/>
    <lineage>
        <taxon>Eukaryota</taxon>
        <taxon>Metazoa</taxon>
        <taxon>Cnidaria</taxon>
        <taxon>Anthozoa</taxon>
        <taxon>Hexacorallia</taxon>
        <taxon>Scleractinia</taxon>
        <taxon>Astrocoeniina</taxon>
        <taxon>Pocilloporidae</taxon>
        <taxon>Pocillopora</taxon>
    </lineage>
</organism>
<evidence type="ECO:0000313" key="3">
    <source>
        <dbReference type="EMBL" id="CAH3156958.1"/>
    </source>
</evidence>